<accession>A0A7S0FAA5</accession>
<gene>
    <name evidence="2" type="ORF">PBAH0796_LOCUS4129</name>
</gene>
<feature type="compositionally biased region" description="Basic and acidic residues" evidence="1">
    <location>
        <begin position="34"/>
        <end position="44"/>
    </location>
</feature>
<evidence type="ECO:0000256" key="1">
    <source>
        <dbReference type="SAM" id="MobiDB-lite"/>
    </source>
</evidence>
<organism evidence="2">
    <name type="scientific">Pyrodinium bahamense</name>
    <dbReference type="NCBI Taxonomy" id="73915"/>
    <lineage>
        <taxon>Eukaryota</taxon>
        <taxon>Sar</taxon>
        <taxon>Alveolata</taxon>
        <taxon>Dinophyceae</taxon>
        <taxon>Gonyaulacales</taxon>
        <taxon>Pyrocystaceae</taxon>
        <taxon>Pyrodinium</taxon>
    </lineage>
</organism>
<feature type="compositionally biased region" description="Basic and acidic residues" evidence="1">
    <location>
        <begin position="1"/>
        <end position="16"/>
    </location>
</feature>
<dbReference type="EMBL" id="HBEG01006978">
    <property type="protein sequence ID" value="CAD8348390.1"/>
    <property type="molecule type" value="Transcribed_RNA"/>
</dbReference>
<sequence length="205" mass="22781">MAFEDSTRDLELDDQIRAAQLEAGIKHPHSTYSRPKEPASEELNSRIRAAQRAAGARGLDPVRWPAPWARPGVGSAGPGVAQSMAPESFLGKWMDSYGNTVCVYSTDAFETRPMATLSKAPRPDIHLKIVPREDGWHCGDAKLDIMRSAPTQVCWVFPDGRVSTWTPWYEEGEGQEYSMPLCALQKYQFQVIPQMFVPIGVVCIS</sequence>
<protein>
    <submittedName>
        <fullName evidence="2">Uncharacterized protein</fullName>
    </submittedName>
</protein>
<dbReference type="AlphaFoldDB" id="A0A7S0FAA5"/>
<name>A0A7S0FAA5_9DINO</name>
<feature type="region of interest" description="Disordered" evidence="1">
    <location>
        <begin position="1"/>
        <end position="44"/>
    </location>
</feature>
<reference evidence="2" key="1">
    <citation type="submission" date="2021-01" db="EMBL/GenBank/DDBJ databases">
        <authorList>
            <person name="Corre E."/>
            <person name="Pelletier E."/>
            <person name="Niang G."/>
            <person name="Scheremetjew M."/>
            <person name="Finn R."/>
            <person name="Kale V."/>
            <person name="Holt S."/>
            <person name="Cochrane G."/>
            <person name="Meng A."/>
            <person name="Brown T."/>
            <person name="Cohen L."/>
        </authorList>
    </citation>
    <scope>NUCLEOTIDE SEQUENCE</scope>
    <source>
        <strain evidence="2">Pbaha01</strain>
    </source>
</reference>
<evidence type="ECO:0000313" key="2">
    <source>
        <dbReference type="EMBL" id="CAD8348390.1"/>
    </source>
</evidence>
<proteinExistence type="predicted"/>